<dbReference type="GO" id="GO:0003677">
    <property type="term" value="F:DNA binding"/>
    <property type="evidence" value="ECO:0007669"/>
    <property type="project" value="UniProtKB-KW"/>
</dbReference>
<gene>
    <name evidence="7" type="ORF">N7509_000344</name>
</gene>
<accession>A0A9X0BE01</accession>
<evidence type="ECO:0000256" key="4">
    <source>
        <dbReference type="ARBA" id="ARBA00023242"/>
    </source>
</evidence>
<reference evidence="7" key="2">
    <citation type="journal article" date="2023" name="IMA Fungus">
        <title>Comparative genomic study of the Penicillium genus elucidates a diverse pangenome and 15 lateral gene transfer events.</title>
        <authorList>
            <person name="Petersen C."/>
            <person name="Sorensen T."/>
            <person name="Nielsen M.R."/>
            <person name="Sondergaard T.E."/>
            <person name="Sorensen J.L."/>
            <person name="Fitzpatrick D.A."/>
            <person name="Frisvad J.C."/>
            <person name="Nielsen K.L."/>
        </authorList>
    </citation>
    <scope>NUCLEOTIDE SEQUENCE</scope>
    <source>
        <strain evidence="7">IBT 29677</strain>
    </source>
</reference>
<dbReference type="OrthoDB" id="2991872at2759"/>
<keyword evidence="3" id="KW-0804">Transcription</keyword>
<evidence type="ECO:0000256" key="5">
    <source>
        <dbReference type="SAM" id="Phobius"/>
    </source>
</evidence>
<dbReference type="GeneID" id="81363971"/>
<dbReference type="Pfam" id="PF00172">
    <property type="entry name" value="Zn_clus"/>
    <property type="match status" value="1"/>
</dbReference>
<keyword evidence="5" id="KW-1133">Transmembrane helix</keyword>
<sequence length="116" mass="13183">MSKVTARSSQNRARSFGGCLTCRSRKVKCDEARPCVASAHELALFVVVTQLEFALYIILFIQTGLLLQLLLQMISDNVEAVAVVECFSQVITYQSHGVFESDDERRWHCPWEKTKE</sequence>
<evidence type="ECO:0000256" key="3">
    <source>
        <dbReference type="ARBA" id="ARBA00023163"/>
    </source>
</evidence>
<name>A0A9X0BE01_9EURO</name>
<dbReference type="AlphaFoldDB" id="A0A9X0BE01"/>
<feature type="transmembrane region" description="Helical" evidence="5">
    <location>
        <begin position="53"/>
        <end position="71"/>
    </location>
</feature>
<protein>
    <recommendedName>
        <fullName evidence="6">Zn(2)-C6 fungal-type domain-containing protein</fullName>
    </recommendedName>
</protein>
<evidence type="ECO:0000259" key="6">
    <source>
        <dbReference type="Pfam" id="PF00172"/>
    </source>
</evidence>
<dbReference type="InterPro" id="IPR001138">
    <property type="entry name" value="Zn2Cys6_DnaBD"/>
</dbReference>
<dbReference type="SUPFAM" id="SSF57701">
    <property type="entry name" value="Zn2/Cys6 DNA-binding domain"/>
    <property type="match status" value="1"/>
</dbReference>
<feature type="domain" description="Zn(2)-C6 fungal-type" evidence="6">
    <location>
        <begin position="18"/>
        <end position="35"/>
    </location>
</feature>
<dbReference type="Proteomes" id="UP001147747">
    <property type="component" value="Unassembled WGS sequence"/>
</dbReference>
<dbReference type="EMBL" id="JAPZBU010000003">
    <property type="protein sequence ID" value="KAJ5413717.1"/>
    <property type="molecule type" value="Genomic_DNA"/>
</dbReference>
<dbReference type="GO" id="GO:0008270">
    <property type="term" value="F:zinc ion binding"/>
    <property type="evidence" value="ECO:0007669"/>
    <property type="project" value="InterPro"/>
</dbReference>
<evidence type="ECO:0000256" key="2">
    <source>
        <dbReference type="ARBA" id="ARBA00023125"/>
    </source>
</evidence>
<dbReference type="RefSeq" id="XP_056493573.1">
    <property type="nucleotide sequence ID" value="XM_056624991.1"/>
</dbReference>
<keyword evidence="5" id="KW-0472">Membrane</keyword>
<evidence type="ECO:0000256" key="1">
    <source>
        <dbReference type="ARBA" id="ARBA00023015"/>
    </source>
</evidence>
<keyword evidence="8" id="KW-1185">Reference proteome</keyword>
<dbReference type="Gene3D" id="4.10.240.10">
    <property type="entry name" value="Zn(2)-C6 fungal-type DNA-binding domain"/>
    <property type="match status" value="1"/>
</dbReference>
<evidence type="ECO:0000313" key="7">
    <source>
        <dbReference type="EMBL" id="KAJ5413717.1"/>
    </source>
</evidence>
<evidence type="ECO:0000313" key="8">
    <source>
        <dbReference type="Proteomes" id="UP001147747"/>
    </source>
</evidence>
<comment type="caution">
    <text evidence="7">The sequence shown here is derived from an EMBL/GenBank/DDBJ whole genome shotgun (WGS) entry which is preliminary data.</text>
</comment>
<reference evidence="7" key="1">
    <citation type="submission" date="2022-12" db="EMBL/GenBank/DDBJ databases">
        <authorList>
            <person name="Petersen C."/>
        </authorList>
    </citation>
    <scope>NUCLEOTIDE SEQUENCE</scope>
    <source>
        <strain evidence="7">IBT 29677</strain>
    </source>
</reference>
<keyword evidence="4" id="KW-0539">Nucleus</keyword>
<dbReference type="InterPro" id="IPR036864">
    <property type="entry name" value="Zn2-C6_fun-type_DNA-bd_sf"/>
</dbReference>
<dbReference type="GO" id="GO:0000981">
    <property type="term" value="F:DNA-binding transcription factor activity, RNA polymerase II-specific"/>
    <property type="evidence" value="ECO:0007669"/>
    <property type="project" value="InterPro"/>
</dbReference>
<dbReference type="CDD" id="cd00067">
    <property type="entry name" value="GAL4"/>
    <property type="match status" value="1"/>
</dbReference>
<keyword evidence="1" id="KW-0805">Transcription regulation</keyword>
<keyword evidence="2" id="KW-0238">DNA-binding</keyword>
<organism evidence="7 8">
    <name type="scientific">Penicillium cosmopolitanum</name>
    <dbReference type="NCBI Taxonomy" id="1131564"/>
    <lineage>
        <taxon>Eukaryota</taxon>
        <taxon>Fungi</taxon>
        <taxon>Dikarya</taxon>
        <taxon>Ascomycota</taxon>
        <taxon>Pezizomycotina</taxon>
        <taxon>Eurotiomycetes</taxon>
        <taxon>Eurotiomycetidae</taxon>
        <taxon>Eurotiales</taxon>
        <taxon>Aspergillaceae</taxon>
        <taxon>Penicillium</taxon>
    </lineage>
</organism>
<keyword evidence="5" id="KW-0812">Transmembrane</keyword>
<proteinExistence type="predicted"/>